<dbReference type="OrthoDB" id="4526763at2759"/>
<accession>A0A3A2ZN35</accession>
<reference evidence="2" key="1">
    <citation type="submission" date="2017-02" db="EMBL/GenBank/DDBJ databases">
        <authorList>
            <person name="Tafer H."/>
            <person name="Lopandic K."/>
        </authorList>
    </citation>
    <scope>NUCLEOTIDE SEQUENCE [LARGE SCALE GENOMIC DNA]</scope>
    <source>
        <strain evidence="2">CBS 366.77</strain>
    </source>
</reference>
<evidence type="ECO:0000313" key="1">
    <source>
        <dbReference type="EMBL" id="RJE22817.1"/>
    </source>
</evidence>
<comment type="caution">
    <text evidence="1">The sequence shown here is derived from an EMBL/GenBank/DDBJ whole genome shotgun (WGS) entry which is preliminary data.</text>
</comment>
<sequence length="549" mass="61806">MSGFSTDSSINSELTSHYPLNSHPLPSLSSLRLGMFTDDFSIESESERSQDSVTKRRRHGVYFHRPPVWCPGPCPHNNQPTAMRGCSISCMVLKGSPCDDPDCAERVHQRKWLLCPSCTKDVRKYTDHHMPRDLSEGSAGEEELDPWAKDLFCEMTAATLDAQVDAETGVCDSTSDDPLIVGSLNSHLTTSKQNSKYQNMKVQSALATELALNSLEYRSSAENVPSTHCLHYYRQVKPGLCTRLQLYKDVRLGVGEKWAIQEGSLVVCIGPSYIHLDRKEGFSDEFELTTGDFYIVCRLYADLWALCAKVSFDSSAGSYFHDATPGGSLNLGFLPLCAVTLAANFSGFVRRCFRYKSFRPKEARYPGNGLPVIPPERSHSVNASKQIFQGDKPRIELPSLAYGGYNSLSLEGIDMDYIPLDSTLHQLFSKFEKRRERVHQLRSRMSLRNLWHGMKTSEQHLEMGSPIFLSTNPVALDSCQAQNRETQIYDGQRRSHLHMGSSSSISQGWRWLTGTSTREEIRGDKRNMRSFIFSGSERLRSGFRNNSEL</sequence>
<gene>
    <name evidence="1" type="ORF">PHISCL_04836</name>
</gene>
<name>A0A3A2ZN35_9EURO</name>
<dbReference type="EMBL" id="MVGC01000149">
    <property type="protein sequence ID" value="RJE22817.1"/>
    <property type="molecule type" value="Genomic_DNA"/>
</dbReference>
<keyword evidence="2" id="KW-1185">Reference proteome</keyword>
<protein>
    <submittedName>
        <fullName evidence="1">Uncharacterized protein</fullName>
    </submittedName>
</protein>
<proteinExistence type="predicted"/>
<evidence type="ECO:0000313" key="2">
    <source>
        <dbReference type="Proteomes" id="UP000266188"/>
    </source>
</evidence>
<dbReference type="AlphaFoldDB" id="A0A3A2ZN35"/>
<dbReference type="Proteomes" id="UP000266188">
    <property type="component" value="Unassembled WGS sequence"/>
</dbReference>
<organism evidence="1 2">
    <name type="scientific">Aspergillus sclerotialis</name>
    <dbReference type="NCBI Taxonomy" id="2070753"/>
    <lineage>
        <taxon>Eukaryota</taxon>
        <taxon>Fungi</taxon>
        <taxon>Dikarya</taxon>
        <taxon>Ascomycota</taxon>
        <taxon>Pezizomycotina</taxon>
        <taxon>Eurotiomycetes</taxon>
        <taxon>Eurotiomycetidae</taxon>
        <taxon>Eurotiales</taxon>
        <taxon>Aspergillaceae</taxon>
        <taxon>Aspergillus</taxon>
        <taxon>Aspergillus subgen. Polypaecilum</taxon>
    </lineage>
</organism>